<dbReference type="RefSeq" id="WP_013888854.1">
    <property type="nucleotide sequence ID" value="NC_015673.1"/>
</dbReference>
<keyword evidence="2" id="KW-1185">Reference proteome</keyword>
<name>F8DZT0_CORRG</name>
<organism evidence="1 2">
    <name type="scientific">Corynebacterium resistens (strain DSM 45100 / JCM 12819 / GTC 2026 / SICGH 158)</name>
    <dbReference type="NCBI Taxonomy" id="662755"/>
    <lineage>
        <taxon>Bacteria</taxon>
        <taxon>Bacillati</taxon>
        <taxon>Actinomycetota</taxon>
        <taxon>Actinomycetes</taxon>
        <taxon>Mycobacteriales</taxon>
        <taxon>Corynebacteriaceae</taxon>
        <taxon>Corynebacterium</taxon>
    </lineage>
</organism>
<dbReference type="OrthoDB" id="9910868at2"/>
<sequence>MNSIHNAQNKGEQARLGNGETEYIFVDPFQPPLNHRAVRGPKGCSFAVVQRFGEPTGADDAPEVVEFFADLNSARDLVMQRIVAEANRPGTGNDLYITHVKLRPAVTTIQ</sequence>
<accession>F8DZT0</accession>
<evidence type="ECO:0000313" key="1">
    <source>
        <dbReference type="EMBL" id="AEI09844.1"/>
    </source>
</evidence>
<dbReference type="HOGENOM" id="CLU_2166739_0_0_11"/>
<dbReference type="EMBL" id="CP002857">
    <property type="protein sequence ID" value="AEI09844.1"/>
    <property type="molecule type" value="Genomic_DNA"/>
</dbReference>
<dbReference type="Proteomes" id="UP000000492">
    <property type="component" value="Chromosome"/>
</dbReference>
<protein>
    <submittedName>
        <fullName evidence="1">Uncharacterized protein</fullName>
    </submittedName>
</protein>
<reference evidence="1 2" key="1">
    <citation type="journal article" date="2012" name="BMC Genomics">
        <title>Complete genome sequence, lifestyle, and multi-drug resistance of the human pathogen Corynebacterium resistens DSM 45100 isolated from blood samples of a leukemia patient.</title>
        <authorList>
            <person name="Schroder J."/>
            <person name="Maus I."/>
            <person name="Meyer K."/>
            <person name="Wordemann S."/>
            <person name="Blom J."/>
            <person name="Jaenicke S."/>
            <person name="Schneider J."/>
            <person name="Trost E."/>
            <person name="Tauch A."/>
        </authorList>
    </citation>
    <scope>NUCLEOTIDE SEQUENCE [LARGE SCALE GENOMIC DNA]</scope>
    <source>
        <strain evidence="2">DSM 45100 / JCM 12819 / CCUG 50093 / GTC 2026 / SICGH 158</strain>
    </source>
</reference>
<evidence type="ECO:0000313" key="2">
    <source>
        <dbReference type="Proteomes" id="UP000000492"/>
    </source>
</evidence>
<proteinExistence type="predicted"/>
<dbReference type="AlphaFoldDB" id="F8DZT0"/>
<dbReference type="KEGG" id="crd:CRES_1490"/>
<gene>
    <name evidence="1" type="ordered locus">CRES_1490</name>
</gene>